<evidence type="ECO:0000256" key="1">
    <source>
        <dbReference type="ARBA" id="ARBA00005801"/>
    </source>
</evidence>
<organism evidence="4 5">
    <name type="scientific">Amphritea balenae</name>
    <dbReference type="NCBI Taxonomy" id="452629"/>
    <lineage>
        <taxon>Bacteria</taxon>
        <taxon>Pseudomonadati</taxon>
        <taxon>Pseudomonadota</taxon>
        <taxon>Gammaproteobacteria</taxon>
        <taxon>Oceanospirillales</taxon>
        <taxon>Oceanospirillaceae</taxon>
        <taxon>Amphritea</taxon>
    </lineage>
</organism>
<dbReference type="Gene3D" id="1.20.120.1220">
    <property type="match status" value="1"/>
</dbReference>
<dbReference type="GO" id="GO:0005886">
    <property type="term" value="C:plasma membrane"/>
    <property type="evidence" value="ECO:0007669"/>
    <property type="project" value="TreeGrafter"/>
</dbReference>
<feature type="transmembrane region" description="Helical" evidence="2">
    <location>
        <begin position="31"/>
        <end position="49"/>
    </location>
</feature>
<dbReference type="Pfam" id="PF01478">
    <property type="entry name" value="Peptidase_A24"/>
    <property type="match status" value="1"/>
</dbReference>
<keyword evidence="2" id="KW-1133">Transmembrane helix</keyword>
<comment type="caution">
    <text evidence="4">The sequence shown here is derived from an EMBL/GenBank/DDBJ whole genome shotgun (WGS) entry which is preliminary data.</text>
</comment>
<dbReference type="GO" id="GO:0006465">
    <property type="term" value="P:signal peptide processing"/>
    <property type="evidence" value="ECO:0007669"/>
    <property type="project" value="TreeGrafter"/>
</dbReference>
<proteinExistence type="inferred from homology"/>
<accession>A0A3P1SXB1</accession>
<feature type="domain" description="Prepilin type IV endopeptidase peptidase" evidence="3">
    <location>
        <begin position="14"/>
        <end position="115"/>
    </location>
</feature>
<dbReference type="GO" id="GO:0004190">
    <property type="term" value="F:aspartic-type endopeptidase activity"/>
    <property type="evidence" value="ECO:0007669"/>
    <property type="project" value="InterPro"/>
</dbReference>
<evidence type="ECO:0000313" key="5">
    <source>
        <dbReference type="Proteomes" id="UP000267535"/>
    </source>
</evidence>
<protein>
    <submittedName>
        <fullName evidence="4">Prepilin peptidase</fullName>
    </submittedName>
</protein>
<reference evidence="4 5" key="1">
    <citation type="submission" date="2018-11" db="EMBL/GenBank/DDBJ databases">
        <title>The draft genome sequence of Amphritea balenae JAMM 1525T.</title>
        <authorList>
            <person name="Fang Z."/>
            <person name="Zhang Y."/>
            <person name="Han X."/>
        </authorList>
    </citation>
    <scope>NUCLEOTIDE SEQUENCE [LARGE SCALE GENOMIC DNA]</scope>
    <source>
        <strain evidence="4 5">JAMM 1525</strain>
    </source>
</reference>
<keyword evidence="5" id="KW-1185">Reference proteome</keyword>
<dbReference type="Proteomes" id="UP000267535">
    <property type="component" value="Unassembled WGS sequence"/>
</dbReference>
<evidence type="ECO:0000256" key="2">
    <source>
        <dbReference type="SAM" id="Phobius"/>
    </source>
</evidence>
<comment type="similarity">
    <text evidence="1">Belongs to the peptidase A24 family.</text>
</comment>
<feature type="transmembrane region" description="Helical" evidence="2">
    <location>
        <begin position="55"/>
        <end position="76"/>
    </location>
</feature>
<name>A0A3P1SXB1_9GAMM</name>
<feature type="transmembrane region" description="Helical" evidence="2">
    <location>
        <begin position="100"/>
        <end position="120"/>
    </location>
</feature>
<keyword evidence="2" id="KW-0812">Transmembrane</keyword>
<keyword evidence="2" id="KW-0472">Membrane</keyword>
<gene>
    <name evidence="4" type="ORF">EHS89_01020</name>
</gene>
<feature type="transmembrane region" description="Helical" evidence="2">
    <location>
        <begin position="6"/>
        <end position="24"/>
    </location>
</feature>
<sequence length="206" mass="22390">MVHTLITELLLTLTLLLMAVVILIDMKWHKIPNFICLSFLSIGLAVQLINDGLIGLIYGTAGVACGFLLFLPFYILKGMAAGDVKMLASLGAILGPQETFFAAMFTLIIGGILALVILLYKALFHVGFRKTLDILHSYLDSIQIFIATKTIVRPNHQAQELTNTRFPYALAISAGSFTALSQHSIFSFIHIKALLASQLALTGGLL</sequence>
<dbReference type="InterPro" id="IPR000045">
    <property type="entry name" value="Prepilin_IV_endopep_pep"/>
</dbReference>
<dbReference type="EMBL" id="RQXV01000001">
    <property type="protein sequence ID" value="RRD01176.1"/>
    <property type="molecule type" value="Genomic_DNA"/>
</dbReference>
<dbReference type="OrthoDB" id="5508079at2"/>
<dbReference type="PANTHER" id="PTHR30487">
    <property type="entry name" value="TYPE 4 PREPILIN-LIKE PROTEINS LEADER PEPTIDE-PROCESSING ENZYME"/>
    <property type="match status" value="1"/>
</dbReference>
<evidence type="ECO:0000313" key="4">
    <source>
        <dbReference type="EMBL" id="RRD01176.1"/>
    </source>
</evidence>
<dbReference type="PANTHER" id="PTHR30487:SF0">
    <property type="entry name" value="PREPILIN LEADER PEPTIDASE_N-METHYLTRANSFERASE-RELATED"/>
    <property type="match status" value="1"/>
</dbReference>
<dbReference type="AlphaFoldDB" id="A0A3P1SXB1"/>
<evidence type="ECO:0000259" key="3">
    <source>
        <dbReference type="Pfam" id="PF01478"/>
    </source>
</evidence>
<dbReference type="RefSeq" id="WP_124924248.1">
    <property type="nucleotide sequence ID" value="NZ_BMOH01000001.1"/>
</dbReference>
<dbReference type="InterPro" id="IPR050882">
    <property type="entry name" value="Prepilin_peptidase/N-MTase"/>
</dbReference>